<dbReference type="PANTHER" id="PTHR36933">
    <property type="entry name" value="SLL0788 PROTEIN"/>
    <property type="match status" value="1"/>
</dbReference>
<dbReference type="AlphaFoldDB" id="A0A5A5TFS4"/>
<organism evidence="4 5">
    <name type="scientific">Dictyobacter arantiisoli</name>
    <dbReference type="NCBI Taxonomy" id="2014874"/>
    <lineage>
        <taxon>Bacteria</taxon>
        <taxon>Bacillati</taxon>
        <taxon>Chloroflexota</taxon>
        <taxon>Ktedonobacteria</taxon>
        <taxon>Ktedonobacterales</taxon>
        <taxon>Dictyobacteraceae</taxon>
        <taxon>Dictyobacter</taxon>
    </lineage>
</organism>
<feature type="domain" description="DUF305" evidence="3">
    <location>
        <begin position="83"/>
        <end position="223"/>
    </location>
</feature>
<evidence type="ECO:0000259" key="3">
    <source>
        <dbReference type="Pfam" id="PF03713"/>
    </source>
</evidence>
<dbReference type="RefSeq" id="WP_172632226.1">
    <property type="nucleotide sequence ID" value="NZ_BIXY01000059.1"/>
</dbReference>
<dbReference type="InterPro" id="IPR012347">
    <property type="entry name" value="Ferritin-like"/>
</dbReference>
<evidence type="ECO:0000313" key="5">
    <source>
        <dbReference type="Proteomes" id="UP000322530"/>
    </source>
</evidence>
<accession>A0A5A5TFS4</accession>
<evidence type="ECO:0000256" key="1">
    <source>
        <dbReference type="SAM" id="MobiDB-lite"/>
    </source>
</evidence>
<dbReference type="InterPro" id="IPR005183">
    <property type="entry name" value="DUF305_CopM-like"/>
</dbReference>
<name>A0A5A5TFS4_9CHLR</name>
<evidence type="ECO:0000313" key="4">
    <source>
        <dbReference type="EMBL" id="GCF10065.1"/>
    </source>
</evidence>
<comment type="caution">
    <text evidence="4">The sequence shown here is derived from an EMBL/GenBank/DDBJ whole genome shotgun (WGS) entry which is preliminary data.</text>
</comment>
<feature type="signal peptide" evidence="2">
    <location>
        <begin position="1"/>
        <end position="20"/>
    </location>
</feature>
<proteinExistence type="predicted"/>
<protein>
    <recommendedName>
        <fullName evidence="3">DUF305 domain-containing protein</fullName>
    </recommendedName>
</protein>
<feature type="region of interest" description="Disordered" evidence="1">
    <location>
        <begin position="30"/>
        <end position="58"/>
    </location>
</feature>
<dbReference type="PANTHER" id="PTHR36933:SF1">
    <property type="entry name" value="SLL0788 PROTEIN"/>
    <property type="match status" value="1"/>
</dbReference>
<evidence type="ECO:0000256" key="2">
    <source>
        <dbReference type="SAM" id="SignalP"/>
    </source>
</evidence>
<feature type="compositionally biased region" description="Polar residues" evidence="1">
    <location>
        <begin position="49"/>
        <end position="58"/>
    </location>
</feature>
<gene>
    <name evidence="4" type="ORF">KDI_36290</name>
</gene>
<reference evidence="4 5" key="1">
    <citation type="submission" date="2019-01" db="EMBL/GenBank/DDBJ databases">
        <title>Draft genome sequence of Dictyobacter sp. Uno17.</title>
        <authorList>
            <person name="Wang C.M."/>
            <person name="Zheng Y."/>
            <person name="Sakai Y."/>
            <person name="Abe K."/>
            <person name="Yokota A."/>
            <person name="Yabe S."/>
        </authorList>
    </citation>
    <scope>NUCLEOTIDE SEQUENCE [LARGE SCALE GENOMIC DNA]</scope>
    <source>
        <strain evidence="4 5">Uno17</strain>
    </source>
</reference>
<keyword evidence="5" id="KW-1185">Reference proteome</keyword>
<dbReference type="Gene3D" id="1.20.1260.10">
    <property type="match status" value="1"/>
</dbReference>
<keyword evidence="2" id="KW-0732">Signal</keyword>
<dbReference type="Pfam" id="PF03713">
    <property type="entry name" value="DUF305"/>
    <property type="match status" value="1"/>
</dbReference>
<feature type="chain" id="PRO_5022901993" description="DUF305 domain-containing protein" evidence="2">
    <location>
        <begin position="21"/>
        <end position="230"/>
    </location>
</feature>
<dbReference type="EMBL" id="BIXY01000059">
    <property type="protein sequence ID" value="GCF10065.1"/>
    <property type="molecule type" value="Genomic_DNA"/>
</dbReference>
<dbReference type="PROSITE" id="PS51257">
    <property type="entry name" value="PROKAR_LIPOPROTEIN"/>
    <property type="match status" value="1"/>
</dbReference>
<dbReference type="Proteomes" id="UP000322530">
    <property type="component" value="Unassembled WGS sequence"/>
</dbReference>
<sequence>MMNYRCWSLLGSLLLIFVLAGCGGTDTTTTPTTTTNTTNHARIAGVPGGTTNRPTSHPTKSAIIMTTDPMTSSLSSLTGKDFEVQFMQEMIVHHQVAIDMASMVPAHTKRVELSTLSQRIITSQTQDIKNMTGWLNQWYHVKPLANTAQVPGMTAMTASMYKLRMAKNAIFDKQFNSLMIQHHQQGINMARLIPGKTQRPELLKLSQAIIQAQSAEIQQMKGWQKAWFNA</sequence>